<protein>
    <submittedName>
        <fullName evidence="1">Uncharacterized protein</fullName>
    </submittedName>
</protein>
<comment type="caution">
    <text evidence="1">The sequence shown here is derived from an EMBL/GenBank/DDBJ whole genome shotgun (WGS) entry which is preliminary data.</text>
</comment>
<name>A0ABW5S8G5_9BACL</name>
<accession>A0ABW5S8G5</accession>
<sequence length="45" mass="5407">MKTPEELFLFFADFQTQMVAKHCHGAARFALKMKSRYFHQMKQAR</sequence>
<keyword evidence="2" id="KW-1185">Reference proteome</keyword>
<gene>
    <name evidence="1" type="ORF">ACFSUE_20800</name>
</gene>
<evidence type="ECO:0000313" key="2">
    <source>
        <dbReference type="Proteomes" id="UP001597399"/>
    </source>
</evidence>
<organism evidence="1 2">
    <name type="scientific">Sporolactobacillus shoreicorticis</name>
    <dbReference type="NCBI Taxonomy" id="1923877"/>
    <lineage>
        <taxon>Bacteria</taxon>
        <taxon>Bacillati</taxon>
        <taxon>Bacillota</taxon>
        <taxon>Bacilli</taxon>
        <taxon>Bacillales</taxon>
        <taxon>Sporolactobacillaceae</taxon>
        <taxon>Sporolactobacillus</taxon>
    </lineage>
</organism>
<dbReference type="Proteomes" id="UP001597399">
    <property type="component" value="Unassembled WGS sequence"/>
</dbReference>
<reference evidence="2" key="1">
    <citation type="journal article" date="2019" name="Int. J. Syst. Evol. Microbiol.">
        <title>The Global Catalogue of Microorganisms (GCM) 10K type strain sequencing project: providing services to taxonomists for standard genome sequencing and annotation.</title>
        <authorList>
            <consortium name="The Broad Institute Genomics Platform"/>
            <consortium name="The Broad Institute Genome Sequencing Center for Infectious Disease"/>
            <person name="Wu L."/>
            <person name="Ma J."/>
        </authorList>
    </citation>
    <scope>NUCLEOTIDE SEQUENCE [LARGE SCALE GENOMIC DNA]</scope>
    <source>
        <strain evidence="2">TISTR 2466</strain>
    </source>
</reference>
<evidence type="ECO:0000313" key="1">
    <source>
        <dbReference type="EMBL" id="MFD2696048.1"/>
    </source>
</evidence>
<dbReference type="RefSeq" id="WP_253061768.1">
    <property type="nucleotide sequence ID" value="NZ_JAMXWM010000010.1"/>
</dbReference>
<dbReference type="EMBL" id="JBHUMQ010000057">
    <property type="protein sequence ID" value="MFD2696048.1"/>
    <property type="molecule type" value="Genomic_DNA"/>
</dbReference>
<proteinExistence type="predicted"/>